<proteinExistence type="predicted"/>
<keyword evidence="1" id="KW-1133">Transmembrane helix</keyword>
<organism evidence="2 3">
    <name type="scientific">Amycolatopsis cihanbeyliensis</name>
    <dbReference type="NCBI Taxonomy" id="1128664"/>
    <lineage>
        <taxon>Bacteria</taxon>
        <taxon>Bacillati</taxon>
        <taxon>Actinomycetota</taxon>
        <taxon>Actinomycetes</taxon>
        <taxon>Pseudonocardiales</taxon>
        <taxon>Pseudonocardiaceae</taxon>
        <taxon>Amycolatopsis</taxon>
    </lineage>
</organism>
<keyword evidence="1" id="KW-0812">Transmembrane</keyword>
<evidence type="ECO:0000313" key="2">
    <source>
        <dbReference type="EMBL" id="TQJ05073.1"/>
    </source>
</evidence>
<dbReference type="EMBL" id="VFML01000001">
    <property type="protein sequence ID" value="TQJ05073.1"/>
    <property type="molecule type" value="Genomic_DNA"/>
</dbReference>
<comment type="caution">
    <text evidence="2">The sequence shown here is derived from an EMBL/GenBank/DDBJ whole genome shotgun (WGS) entry which is preliminary data.</text>
</comment>
<keyword evidence="3" id="KW-1185">Reference proteome</keyword>
<sequence>MDPLFPFDVAAAVWGVLGAVANLGVLFVEATRRVKGWP</sequence>
<gene>
    <name evidence="2" type="ORF">FB471_4896</name>
</gene>
<evidence type="ECO:0000256" key="1">
    <source>
        <dbReference type="SAM" id="Phobius"/>
    </source>
</evidence>
<name>A0A542DPP2_AMYCI</name>
<keyword evidence="1" id="KW-0472">Membrane</keyword>
<feature type="transmembrane region" description="Helical" evidence="1">
    <location>
        <begin position="12"/>
        <end position="30"/>
    </location>
</feature>
<accession>A0A542DPP2</accession>
<dbReference type="Proteomes" id="UP000320876">
    <property type="component" value="Unassembled WGS sequence"/>
</dbReference>
<protein>
    <submittedName>
        <fullName evidence="2">Uncharacterized protein</fullName>
    </submittedName>
</protein>
<dbReference type="AlphaFoldDB" id="A0A542DPP2"/>
<evidence type="ECO:0000313" key="3">
    <source>
        <dbReference type="Proteomes" id="UP000320876"/>
    </source>
</evidence>
<reference evidence="2 3" key="1">
    <citation type="submission" date="2019-06" db="EMBL/GenBank/DDBJ databases">
        <title>Sequencing the genomes of 1000 actinobacteria strains.</title>
        <authorList>
            <person name="Klenk H.-P."/>
        </authorList>
    </citation>
    <scope>NUCLEOTIDE SEQUENCE [LARGE SCALE GENOMIC DNA]</scope>
    <source>
        <strain evidence="2 3">DSM 45679</strain>
    </source>
</reference>